<feature type="domain" description="Collagen type XV/XVIII trimerization" evidence="5">
    <location>
        <begin position="698"/>
        <end position="744"/>
    </location>
</feature>
<dbReference type="InterPro" id="IPR016187">
    <property type="entry name" value="CTDL_fold"/>
</dbReference>
<evidence type="ECO:0000256" key="1">
    <source>
        <dbReference type="ARBA" id="ARBA00023119"/>
    </source>
</evidence>
<dbReference type="PANTHER" id="PTHR24023:SF1082">
    <property type="entry name" value="COLLAGEN TRIPLE HELIX REPEAT"/>
    <property type="match status" value="1"/>
</dbReference>
<dbReference type="Pfam" id="PF20010">
    <property type="entry name" value="Collagen_trimer"/>
    <property type="match status" value="1"/>
</dbReference>
<dbReference type="InterPro" id="IPR013320">
    <property type="entry name" value="ConA-like_dom_sf"/>
</dbReference>
<dbReference type="InterPro" id="IPR010515">
    <property type="entry name" value="Collagenase_NC10/endostatin"/>
</dbReference>
<dbReference type="EMBL" id="AGBW02008127">
    <property type="protein sequence ID" value="OWR54132.1"/>
    <property type="molecule type" value="Genomic_DNA"/>
</dbReference>
<feature type="region of interest" description="Disordered" evidence="2">
    <location>
        <begin position="754"/>
        <end position="776"/>
    </location>
</feature>
<feature type="compositionally biased region" description="Low complexity" evidence="2">
    <location>
        <begin position="543"/>
        <end position="552"/>
    </location>
</feature>
<keyword evidence="1 6" id="KW-0176">Collagen</keyword>
<dbReference type="Gene3D" id="3.10.100.10">
    <property type="entry name" value="Mannose-Binding Protein A, subunit A"/>
    <property type="match status" value="1"/>
</dbReference>
<feature type="compositionally biased region" description="Basic and acidic residues" evidence="2">
    <location>
        <begin position="502"/>
        <end position="516"/>
    </location>
</feature>
<feature type="compositionally biased region" description="Basic and acidic residues" evidence="2">
    <location>
        <begin position="348"/>
        <end position="358"/>
    </location>
</feature>
<feature type="compositionally biased region" description="Pro residues" evidence="2">
    <location>
        <begin position="642"/>
        <end position="654"/>
    </location>
</feature>
<dbReference type="InterPro" id="IPR050149">
    <property type="entry name" value="Collagen_superfamily"/>
</dbReference>
<dbReference type="InParanoid" id="A0A212FK74"/>
<dbReference type="Pfam" id="PF01391">
    <property type="entry name" value="Collagen"/>
    <property type="match status" value="4"/>
</dbReference>
<evidence type="ECO:0000259" key="5">
    <source>
        <dbReference type="Pfam" id="PF20010"/>
    </source>
</evidence>
<dbReference type="KEGG" id="dpl:KGM_207308"/>
<feature type="chain" id="PRO_5012329505" evidence="3">
    <location>
        <begin position="18"/>
        <end position="939"/>
    </location>
</feature>
<dbReference type="Gene3D" id="2.60.120.200">
    <property type="match status" value="1"/>
</dbReference>
<proteinExistence type="predicted"/>
<dbReference type="GO" id="GO:0005581">
    <property type="term" value="C:collagen trimer"/>
    <property type="evidence" value="ECO:0007669"/>
    <property type="project" value="UniProtKB-KW"/>
</dbReference>
<evidence type="ECO:0000313" key="6">
    <source>
        <dbReference type="EMBL" id="OWR54132.1"/>
    </source>
</evidence>
<dbReference type="GO" id="GO:0031012">
    <property type="term" value="C:extracellular matrix"/>
    <property type="evidence" value="ECO:0007669"/>
    <property type="project" value="TreeGrafter"/>
</dbReference>
<reference evidence="6 7" key="1">
    <citation type="journal article" date="2011" name="Cell">
        <title>The monarch butterfly genome yields insights into long-distance migration.</title>
        <authorList>
            <person name="Zhan S."/>
            <person name="Merlin C."/>
            <person name="Boore J.L."/>
            <person name="Reppert S.M."/>
        </authorList>
    </citation>
    <scope>NUCLEOTIDE SEQUENCE [LARGE SCALE GENOMIC DNA]</scope>
    <source>
        <strain evidence="6">F-2</strain>
    </source>
</reference>
<dbReference type="PANTHER" id="PTHR24023">
    <property type="entry name" value="COLLAGEN ALPHA"/>
    <property type="match status" value="1"/>
</dbReference>
<keyword evidence="7" id="KW-1185">Reference proteome</keyword>
<evidence type="ECO:0000256" key="2">
    <source>
        <dbReference type="SAM" id="MobiDB-lite"/>
    </source>
</evidence>
<protein>
    <submittedName>
        <fullName evidence="6">Collagen alpha-1</fullName>
    </submittedName>
</protein>
<dbReference type="SUPFAM" id="SSF56436">
    <property type="entry name" value="C-type lectin-like"/>
    <property type="match status" value="1"/>
</dbReference>
<dbReference type="SUPFAM" id="SSF49899">
    <property type="entry name" value="Concanavalin A-like lectins/glucanases"/>
    <property type="match status" value="1"/>
</dbReference>
<name>A0A212FK74_DANPL</name>
<feature type="domain" description="Collagenase NC10/endostatin" evidence="4">
    <location>
        <begin position="783"/>
        <end position="937"/>
    </location>
</feature>
<feature type="compositionally biased region" description="Low complexity" evidence="2">
    <location>
        <begin position="754"/>
        <end position="771"/>
    </location>
</feature>
<evidence type="ECO:0000313" key="7">
    <source>
        <dbReference type="Proteomes" id="UP000007151"/>
    </source>
</evidence>
<feature type="region of interest" description="Disordered" evidence="2">
    <location>
        <begin position="267"/>
        <end position="318"/>
    </location>
</feature>
<evidence type="ECO:0000256" key="3">
    <source>
        <dbReference type="SAM" id="SignalP"/>
    </source>
</evidence>
<dbReference type="eggNOG" id="KOG3546">
    <property type="taxonomic scope" value="Eukaryota"/>
</dbReference>
<dbReference type="AlphaFoldDB" id="A0A212FK74"/>
<sequence length="939" mass="100763">MVLFFRWFGAFSPMVIAEPDNYDILSLVRANVLTDFIDIVKGTDVYGAIKLVKNELITIKLDQFPDPINHLATPFEIYALVKLNVDVTSCLFQIISNKENKLSLCFTPEGEDLIRITLNGSDLPENGISFHYLIEDYNAFVNIILAVNDKNVEFYSNCEKIETQYFDSDYTIENINLEKDSILHFGKLTEESNLFEAAIQTLVIYPKPDINGRRYICSDDKLPASIKANPSTESNDFTKAENLEVNTFIDFDSSEKISTNSLFDSTEETVVKGEKGDKGDKGEKGDRGDKGERGESVMGERGPIGPDGAPGTPGVMGKEGSCKCSEAIVSDLLLKMPEMRGPPGDYGLKGDRGEKGVKGDSGLPGKDGRDGNEGDPGIQGPPGTPGLVRKEIVETKVPVVGEKGERGPVGPPGTPGRDGLRGEKGDKGEPGLMGLPAKLSSILDEDIDPNEEKAIVEKFRGYKGASGPEGPKGEKGDTGAIGPQGETGRDGIQGPPGKHGHKGETGKDGSKGDKGEPGIPGPPGTVPSSQISLMKGPKGDRGPPGQTGPRGPTGHHGKVGPIGPPGKSHKGEPGKPGPMGPKGEKGATGPRGEKGEGLSPSDIERLKGHKGDRGEIGLPGEAGKPGLPGTCGECVRVSIPGPSGPPGPPGPSGPPGVSIIGPKGEPGGLVTKKSFFAFNDIHHESTDEDDDFYTAATVIFKTTTGLLKRTTDTPLGTLAYILQEKILLMRVENGWQYVVMGSFLQTRESHTSTTFRPTYYSSTPSSPPSSDETTENNEDNYIRLVALNQAYAGNILMANNRTGRNAADQECYRQAYIHNFKSTFAAFLATRVEDLRFIVKRKRDRYVPVVNLYGQVLFDSWASMFNGSGALFAKSSIYSFNGKNVQIDTTWPLKAVWHGSNSFGTVLSRANCNEWTSDSPLNVGAASLLYTHRLLEEEQ</sequence>
<feature type="signal peptide" evidence="3">
    <location>
        <begin position="1"/>
        <end position="17"/>
    </location>
</feature>
<dbReference type="Gene3D" id="3.40.1620.70">
    <property type="match status" value="1"/>
</dbReference>
<feature type="compositionally biased region" description="Basic and acidic residues" evidence="2">
    <location>
        <begin position="418"/>
        <end position="429"/>
    </location>
</feature>
<organism evidence="6 7">
    <name type="scientific">Danaus plexippus plexippus</name>
    <dbReference type="NCBI Taxonomy" id="278856"/>
    <lineage>
        <taxon>Eukaryota</taxon>
        <taxon>Metazoa</taxon>
        <taxon>Ecdysozoa</taxon>
        <taxon>Arthropoda</taxon>
        <taxon>Hexapoda</taxon>
        <taxon>Insecta</taxon>
        <taxon>Pterygota</taxon>
        <taxon>Neoptera</taxon>
        <taxon>Endopterygota</taxon>
        <taxon>Lepidoptera</taxon>
        <taxon>Glossata</taxon>
        <taxon>Ditrysia</taxon>
        <taxon>Papilionoidea</taxon>
        <taxon>Nymphalidae</taxon>
        <taxon>Danainae</taxon>
        <taxon>Danaini</taxon>
        <taxon>Danaina</taxon>
        <taxon>Danaus</taxon>
        <taxon>Danaus</taxon>
    </lineage>
</organism>
<evidence type="ECO:0000259" key="4">
    <source>
        <dbReference type="Pfam" id="PF06482"/>
    </source>
</evidence>
<dbReference type="InterPro" id="IPR008160">
    <property type="entry name" value="Collagen"/>
</dbReference>
<dbReference type="InterPro" id="IPR045463">
    <property type="entry name" value="XV/XVIII_trimerization_dom"/>
</dbReference>
<comment type="caution">
    <text evidence="6">The sequence shown here is derived from an EMBL/GenBank/DDBJ whole genome shotgun (WGS) entry which is preliminary data.</text>
</comment>
<feature type="compositionally biased region" description="Basic and acidic residues" evidence="2">
    <location>
        <begin position="591"/>
        <end position="615"/>
    </location>
</feature>
<dbReference type="Gene3D" id="1.20.5.320">
    <property type="entry name" value="6-Phosphogluconate Dehydrogenase, domain 3"/>
    <property type="match status" value="1"/>
</dbReference>
<dbReference type="InterPro" id="IPR016186">
    <property type="entry name" value="C-type_lectin-like/link_sf"/>
</dbReference>
<keyword evidence="3" id="KW-0732">Signal</keyword>
<gene>
    <name evidence="6" type="ORF">KGM_207308</name>
</gene>
<dbReference type="GO" id="GO:0005615">
    <property type="term" value="C:extracellular space"/>
    <property type="evidence" value="ECO:0007669"/>
    <property type="project" value="TreeGrafter"/>
</dbReference>
<accession>A0A212FK74</accession>
<feature type="region of interest" description="Disordered" evidence="2">
    <location>
        <begin position="460"/>
        <end position="665"/>
    </location>
</feature>
<dbReference type="Pfam" id="PF06482">
    <property type="entry name" value="Endostatin"/>
    <property type="match status" value="1"/>
</dbReference>
<dbReference type="Proteomes" id="UP000007151">
    <property type="component" value="Unassembled WGS sequence"/>
</dbReference>
<feature type="compositionally biased region" description="Basic and acidic residues" evidence="2">
    <location>
        <begin position="269"/>
        <end position="295"/>
    </location>
</feature>
<feature type="region of interest" description="Disordered" evidence="2">
    <location>
        <begin position="338"/>
        <end position="435"/>
    </location>
</feature>